<organism evidence="3 4">
    <name type="scientific">Litorivicinus lipolyticus</name>
    <dbReference type="NCBI Taxonomy" id="418701"/>
    <lineage>
        <taxon>Bacteria</taxon>
        <taxon>Pseudomonadati</taxon>
        <taxon>Pseudomonadota</taxon>
        <taxon>Gammaproteobacteria</taxon>
        <taxon>Oceanospirillales</taxon>
        <taxon>Litorivicinaceae</taxon>
        <taxon>Litorivicinus</taxon>
    </lineage>
</organism>
<name>A0A5Q2Q670_9GAMM</name>
<dbReference type="InterPro" id="IPR025218">
    <property type="entry name" value="DUF4426"/>
</dbReference>
<dbReference type="Proteomes" id="UP000388235">
    <property type="component" value="Chromosome"/>
</dbReference>
<reference evidence="3 4" key="1">
    <citation type="submission" date="2019-11" db="EMBL/GenBank/DDBJ databases">
        <authorList>
            <person name="Khan S.A."/>
            <person name="Jeon C.O."/>
            <person name="Chun B.H."/>
        </authorList>
    </citation>
    <scope>NUCLEOTIDE SEQUENCE [LARGE SCALE GENOMIC DNA]</scope>
    <source>
        <strain evidence="3 4">IMCC 1097</strain>
    </source>
</reference>
<dbReference type="KEGG" id="llp:GH975_01090"/>
<dbReference type="Pfam" id="PF14467">
    <property type="entry name" value="DUF4426"/>
    <property type="match status" value="1"/>
</dbReference>
<dbReference type="RefSeq" id="WP_153712732.1">
    <property type="nucleotide sequence ID" value="NZ_CP045871.1"/>
</dbReference>
<evidence type="ECO:0000259" key="2">
    <source>
        <dbReference type="Pfam" id="PF14467"/>
    </source>
</evidence>
<protein>
    <submittedName>
        <fullName evidence="3">DUF4426 domain-containing protein</fullName>
    </submittedName>
</protein>
<feature type="domain" description="DUF4426" evidence="2">
    <location>
        <begin position="24"/>
        <end position="142"/>
    </location>
</feature>
<feature type="chain" id="PRO_5024325193" evidence="1">
    <location>
        <begin position="18"/>
        <end position="143"/>
    </location>
</feature>
<dbReference type="EMBL" id="CP045871">
    <property type="protein sequence ID" value="QGG79228.1"/>
    <property type="molecule type" value="Genomic_DNA"/>
</dbReference>
<evidence type="ECO:0000313" key="4">
    <source>
        <dbReference type="Proteomes" id="UP000388235"/>
    </source>
</evidence>
<keyword evidence="4" id="KW-1185">Reference proteome</keyword>
<sequence>MKWLFSILIALASAASASDEVFKRGPFEVRVTPFPSTFLTPDIASTYGLVRSETQALLNLSVYDTRLQSAVKTVPARISGSHQNLLGQAFDLTFQTIDEGDAIYYLAPFRISDDEIMRFTIEVTPDGSNQAIDLTFNQTFYRQ</sequence>
<evidence type="ECO:0000313" key="3">
    <source>
        <dbReference type="EMBL" id="QGG79228.1"/>
    </source>
</evidence>
<dbReference type="Gene3D" id="2.60.40.3340">
    <property type="entry name" value="Domain of unknown function DUF4426"/>
    <property type="match status" value="1"/>
</dbReference>
<dbReference type="AlphaFoldDB" id="A0A5Q2Q670"/>
<proteinExistence type="predicted"/>
<accession>A0A5Q2Q670</accession>
<dbReference type="OrthoDB" id="8563353at2"/>
<evidence type="ECO:0000256" key="1">
    <source>
        <dbReference type="SAM" id="SignalP"/>
    </source>
</evidence>
<gene>
    <name evidence="3" type="ORF">GH975_01090</name>
</gene>
<keyword evidence="1" id="KW-0732">Signal</keyword>
<feature type="signal peptide" evidence="1">
    <location>
        <begin position="1"/>
        <end position="17"/>
    </location>
</feature>